<accession>A0AAD6XWZ3</accession>
<dbReference type="PANTHER" id="PTHR43364">
    <property type="entry name" value="NADH-SPECIFIC METHYLGLYOXAL REDUCTASE-RELATED"/>
    <property type="match status" value="1"/>
</dbReference>
<dbReference type="InterPro" id="IPR036812">
    <property type="entry name" value="NAD(P)_OxRdtase_dom_sf"/>
</dbReference>
<dbReference type="Proteomes" id="UP001219525">
    <property type="component" value="Unassembled WGS sequence"/>
</dbReference>
<dbReference type="CDD" id="cd19079">
    <property type="entry name" value="AKR_EcYajO-like"/>
    <property type="match status" value="1"/>
</dbReference>
<evidence type="ECO:0000313" key="4">
    <source>
        <dbReference type="Proteomes" id="UP001219525"/>
    </source>
</evidence>
<name>A0AAD6XWZ3_9AGAR</name>
<evidence type="ECO:0000259" key="2">
    <source>
        <dbReference type="Pfam" id="PF00248"/>
    </source>
</evidence>
<dbReference type="InterPro" id="IPR050523">
    <property type="entry name" value="AKR_Detox_Biosynth"/>
</dbReference>
<keyword evidence="4" id="KW-1185">Reference proteome</keyword>
<dbReference type="AlphaFoldDB" id="A0AAD6XWZ3"/>
<sequence length="328" mass="36597">MATLKMKYVRLGNSGLKVSRIILGCMSYGDPKWGGNWVLPEEEGTKHKGGVSLYDAGINTFDTANACLLSAYGGYSNGLSEEVLGRAIKKHNLPRDEIVVMTKLFMAYGLSRKYIFDSVKHSLRRLDLDYIDVLQCHRFDPNTPIEETMQGLHDVVQAGYVRYIGMSSCYAWQYYAITNKLTPFISMQNHSLLYREDEREMFPTLKYFGVGSIPWSPLARGALTRPLSSEHSKRSETDWLSANFYTSSSAGKEIVNRVEDIAKKRGISMAQVAVAWVLSKDGVSAPIVGTTSLANLADIVGAIHVHLTEEEIKSLEEPYQPMAVVGHR</sequence>
<evidence type="ECO:0000256" key="1">
    <source>
        <dbReference type="ARBA" id="ARBA00023002"/>
    </source>
</evidence>
<protein>
    <submittedName>
        <fullName evidence="3">NADP-dependent oxidoreductase domain-containing protein</fullName>
    </submittedName>
</protein>
<comment type="caution">
    <text evidence="3">The sequence shown here is derived from an EMBL/GenBank/DDBJ whole genome shotgun (WGS) entry which is preliminary data.</text>
</comment>
<gene>
    <name evidence="3" type="ORF">GGX14DRAFT_538237</name>
</gene>
<organism evidence="3 4">
    <name type="scientific">Mycena pura</name>
    <dbReference type="NCBI Taxonomy" id="153505"/>
    <lineage>
        <taxon>Eukaryota</taxon>
        <taxon>Fungi</taxon>
        <taxon>Dikarya</taxon>
        <taxon>Basidiomycota</taxon>
        <taxon>Agaricomycotina</taxon>
        <taxon>Agaricomycetes</taxon>
        <taxon>Agaricomycetidae</taxon>
        <taxon>Agaricales</taxon>
        <taxon>Marasmiineae</taxon>
        <taxon>Mycenaceae</taxon>
        <taxon>Mycena</taxon>
    </lineage>
</organism>
<dbReference type="FunFam" id="3.20.20.100:FF:000004">
    <property type="entry name" value="Oxidoreductase, aldo/keto reductase"/>
    <property type="match status" value="1"/>
</dbReference>
<dbReference type="GO" id="GO:0005829">
    <property type="term" value="C:cytosol"/>
    <property type="evidence" value="ECO:0007669"/>
    <property type="project" value="UniProtKB-ARBA"/>
</dbReference>
<evidence type="ECO:0000313" key="3">
    <source>
        <dbReference type="EMBL" id="KAJ7185153.1"/>
    </source>
</evidence>
<proteinExistence type="predicted"/>
<dbReference type="GO" id="GO:0016491">
    <property type="term" value="F:oxidoreductase activity"/>
    <property type="evidence" value="ECO:0007669"/>
    <property type="project" value="UniProtKB-KW"/>
</dbReference>
<dbReference type="EMBL" id="JARJCW010000217">
    <property type="protein sequence ID" value="KAJ7185153.1"/>
    <property type="molecule type" value="Genomic_DNA"/>
</dbReference>
<dbReference type="Pfam" id="PF00248">
    <property type="entry name" value="Aldo_ket_red"/>
    <property type="match status" value="1"/>
</dbReference>
<dbReference type="PANTHER" id="PTHR43364:SF4">
    <property type="entry name" value="NAD(P)-LINKED OXIDOREDUCTASE SUPERFAMILY PROTEIN"/>
    <property type="match status" value="1"/>
</dbReference>
<feature type="domain" description="NADP-dependent oxidoreductase" evidence="2">
    <location>
        <begin position="21"/>
        <end position="317"/>
    </location>
</feature>
<reference evidence="3" key="1">
    <citation type="submission" date="2023-03" db="EMBL/GenBank/DDBJ databases">
        <title>Massive genome expansion in bonnet fungi (Mycena s.s.) driven by repeated elements and novel gene families across ecological guilds.</title>
        <authorList>
            <consortium name="Lawrence Berkeley National Laboratory"/>
            <person name="Harder C.B."/>
            <person name="Miyauchi S."/>
            <person name="Viragh M."/>
            <person name="Kuo A."/>
            <person name="Thoen E."/>
            <person name="Andreopoulos B."/>
            <person name="Lu D."/>
            <person name="Skrede I."/>
            <person name="Drula E."/>
            <person name="Henrissat B."/>
            <person name="Morin E."/>
            <person name="Kohler A."/>
            <person name="Barry K."/>
            <person name="LaButti K."/>
            <person name="Morin E."/>
            <person name="Salamov A."/>
            <person name="Lipzen A."/>
            <person name="Mereny Z."/>
            <person name="Hegedus B."/>
            <person name="Baldrian P."/>
            <person name="Stursova M."/>
            <person name="Weitz H."/>
            <person name="Taylor A."/>
            <person name="Grigoriev I.V."/>
            <person name="Nagy L.G."/>
            <person name="Martin F."/>
            <person name="Kauserud H."/>
        </authorList>
    </citation>
    <scope>NUCLEOTIDE SEQUENCE</scope>
    <source>
        <strain evidence="3">9144</strain>
    </source>
</reference>
<keyword evidence="1" id="KW-0560">Oxidoreductase</keyword>
<dbReference type="Gene3D" id="3.20.20.100">
    <property type="entry name" value="NADP-dependent oxidoreductase domain"/>
    <property type="match status" value="1"/>
</dbReference>
<dbReference type="InterPro" id="IPR023210">
    <property type="entry name" value="NADP_OxRdtase_dom"/>
</dbReference>
<dbReference type="SUPFAM" id="SSF51430">
    <property type="entry name" value="NAD(P)-linked oxidoreductase"/>
    <property type="match status" value="1"/>
</dbReference>